<dbReference type="PROSITE" id="PS50005">
    <property type="entry name" value="TPR"/>
    <property type="match status" value="3"/>
</dbReference>
<comment type="caution">
    <text evidence="5">The sequence shown here is derived from an EMBL/GenBank/DDBJ whole genome shotgun (WGS) entry which is preliminary data.</text>
</comment>
<feature type="repeat" description="TPR" evidence="3">
    <location>
        <begin position="422"/>
        <end position="455"/>
    </location>
</feature>
<dbReference type="InterPro" id="IPR019734">
    <property type="entry name" value="TPR_rpt"/>
</dbReference>
<keyword evidence="2 3" id="KW-0802">TPR repeat</keyword>
<dbReference type="EMBL" id="CAJOBA010035478">
    <property type="protein sequence ID" value="CAF4005281.1"/>
    <property type="molecule type" value="Genomic_DNA"/>
</dbReference>
<dbReference type="AlphaFoldDB" id="A0A8S2NK95"/>
<dbReference type="Proteomes" id="UP000682733">
    <property type="component" value="Unassembled WGS sequence"/>
</dbReference>
<evidence type="ECO:0000313" key="6">
    <source>
        <dbReference type="Proteomes" id="UP000682733"/>
    </source>
</evidence>
<proteinExistence type="predicted"/>
<dbReference type="EMBL" id="CAJNOK010013947">
    <property type="protein sequence ID" value="CAF1194998.1"/>
    <property type="molecule type" value="Genomic_DNA"/>
</dbReference>
<feature type="repeat" description="TPR" evidence="3">
    <location>
        <begin position="177"/>
        <end position="210"/>
    </location>
</feature>
<dbReference type="InterPro" id="IPR011990">
    <property type="entry name" value="TPR-like_helical_dom_sf"/>
</dbReference>
<feature type="repeat" description="TPR" evidence="3">
    <location>
        <begin position="215"/>
        <end position="248"/>
    </location>
</feature>
<dbReference type="PANTHER" id="PTHR45641:SF19">
    <property type="entry name" value="NEPHROCYSTIN-3"/>
    <property type="match status" value="1"/>
</dbReference>
<evidence type="ECO:0000256" key="2">
    <source>
        <dbReference type="ARBA" id="ARBA00022803"/>
    </source>
</evidence>
<dbReference type="Gene3D" id="1.25.40.10">
    <property type="entry name" value="Tetratricopeptide repeat domain"/>
    <property type="match status" value="3"/>
</dbReference>
<evidence type="ECO:0000256" key="3">
    <source>
        <dbReference type="PROSITE-ProRule" id="PRU00339"/>
    </source>
</evidence>
<evidence type="ECO:0000313" key="4">
    <source>
        <dbReference type="EMBL" id="CAF1194998.1"/>
    </source>
</evidence>
<dbReference type="SUPFAM" id="SSF48452">
    <property type="entry name" value="TPR-like"/>
    <property type="match status" value="2"/>
</dbReference>
<name>A0A8S2NK95_9BILA</name>
<gene>
    <name evidence="4" type="ORF">OVA965_LOCUS23700</name>
    <name evidence="5" type="ORF">TMI583_LOCUS24421</name>
</gene>
<reference evidence="5" key="1">
    <citation type="submission" date="2021-02" db="EMBL/GenBank/DDBJ databases">
        <authorList>
            <person name="Nowell W R."/>
        </authorList>
    </citation>
    <scope>NUCLEOTIDE SEQUENCE</scope>
</reference>
<accession>A0A8S2NK95</accession>
<keyword evidence="1" id="KW-0677">Repeat</keyword>
<dbReference type="Proteomes" id="UP000677228">
    <property type="component" value="Unassembled WGS sequence"/>
</dbReference>
<evidence type="ECO:0000256" key="1">
    <source>
        <dbReference type="ARBA" id="ARBA00022737"/>
    </source>
</evidence>
<sequence length="504" mass="58668">MLSSKVTVGDVHLLSAMPEEDEHLFDLNATFKVDDIQKESENNIPYLKVKMSIVEDKGEECMIKHIKLRQLYDGTGFAQAFYAVPDVNVFDTIIKLNNICNRFQLFDYFTLHKPTCVEPNDEPMNYYCIGARLCLQVNQVSSENLTQPDKETYEKVLSHFKLSYDMLLNNNRINDSLWPLRGLGYIHYKLGKYLQSYDYYKNALSIMEDDDFNSAVCNSCIGLIYEKMKQSDEALKYYKTVLEMEDRTLPVLIAVIPHERGVIVGCLFKIGMTYFEKLFDYTNAKECFQRIIQFYSVDECPFDSYGLTQLYLGQIIYKNKNYNQALKQLHSAEKFYETKIKDDSKLAECSSFISMSYFKLEKYHEALDYALKTIKLLLQPKESTTNTQQLTTNNLSFLKQQTGLMQKDVKQSTLVGDQKVISETYRFIGDIYEKLDKNEQAISNYEDSLKISENLTPIYQSETVITYTKLAQIYRKMNCHDGEAMNYYTKALKLLRRLYLTISG</sequence>
<protein>
    <submittedName>
        <fullName evidence="5">Uncharacterized protein</fullName>
    </submittedName>
</protein>
<dbReference type="PANTHER" id="PTHR45641">
    <property type="entry name" value="TETRATRICOPEPTIDE REPEAT PROTEIN (AFU_ORTHOLOGUE AFUA_6G03870)"/>
    <property type="match status" value="1"/>
</dbReference>
<dbReference type="Pfam" id="PF13174">
    <property type="entry name" value="TPR_6"/>
    <property type="match status" value="1"/>
</dbReference>
<dbReference type="SMART" id="SM00028">
    <property type="entry name" value="TPR"/>
    <property type="match status" value="7"/>
</dbReference>
<dbReference type="Pfam" id="PF13424">
    <property type="entry name" value="TPR_12"/>
    <property type="match status" value="2"/>
</dbReference>
<organism evidence="5 6">
    <name type="scientific">Didymodactylos carnosus</name>
    <dbReference type="NCBI Taxonomy" id="1234261"/>
    <lineage>
        <taxon>Eukaryota</taxon>
        <taxon>Metazoa</taxon>
        <taxon>Spiralia</taxon>
        <taxon>Gnathifera</taxon>
        <taxon>Rotifera</taxon>
        <taxon>Eurotatoria</taxon>
        <taxon>Bdelloidea</taxon>
        <taxon>Philodinida</taxon>
        <taxon>Philodinidae</taxon>
        <taxon>Didymodactylos</taxon>
    </lineage>
</organism>
<evidence type="ECO:0000313" key="5">
    <source>
        <dbReference type="EMBL" id="CAF4005281.1"/>
    </source>
</evidence>